<organism evidence="2">
    <name type="scientific">Notodromas monacha</name>
    <dbReference type="NCBI Taxonomy" id="399045"/>
    <lineage>
        <taxon>Eukaryota</taxon>
        <taxon>Metazoa</taxon>
        <taxon>Ecdysozoa</taxon>
        <taxon>Arthropoda</taxon>
        <taxon>Crustacea</taxon>
        <taxon>Oligostraca</taxon>
        <taxon>Ostracoda</taxon>
        <taxon>Podocopa</taxon>
        <taxon>Podocopida</taxon>
        <taxon>Cypridocopina</taxon>
        <taxon>Cypridoidea</taxon>
        <taxon>Cyprididae</taxon>
        <taxon>Notodromas</taxon>
    </lineage>
</organism>
<reference evidence="2" key="1">
    <citation type="submission" date="2020-11" db="EMBL/GenBank/DDBJ databases">
        <authorList>
            <person name="Tran Van P."/>
        </authorList>
    </citation>
    <scope>NUCLEOTIDE SEQUENCE</scope>
</reference>
<keyword evidence="1" id="KW-1133">Transmembrane helix</keyword>
<keyword evidence="1" id="KW-0812">Transmembrane</keyword>
<dbReference type="InterPro" id="IPR028082">
    <property type="entry name" value="Peripla_BP_I"/>
</dbReference>
<feature type="transmembrane region" description="Helical" evidence="1">
    <location>
        <begin position="1250"/>
        <end position="1267"/>
    </location>
</feature>
<accession>A0A7R9BT58</accession>
<evidence type="ECO:0000313" key="2">
    <source>
        <dbReference type="EMBL" id="CAD7281126.1"/>
    </source>
</evidence>
<keyword evidence="3" id="KW-1185">Reference proteome</keyword>
<evidence type="ECO:0000256" key="1">
    <source>
        <dbReference type="SAM" id="Phobius"/>
    </source>
</evidence>
<keyword evidence="1" id="KW-0472">Membrane</keyword>
<dbReference type="EMBL" id="OA884678">
    <property type="protein sequence ID" value="CAD7281126.1"/>
    <property type="molecule type" value="Genomic_DNA"/>
</dbReference>
<evidence type="ECO:0000313" key="3">
    <source>
        <dbReference type="Proteomes" id="UP000678499"/>
    </source>
</evidence>
<proteinExistence type="predicted"/>
<protein>
    <submittedName>
        <fullName evidence="2">Uncharacterized protein</fullName>
    </submittedName>
</protein>
<gene>
    <name evidence="2" type="ORF">NMOB1V02_LOCUS8778</name>
</gene>
<name>A0A7R9BT58_9CRUS</name>
<feature type="non-terminal residue" evidence="2">
    <location>
        <position position="1"/>
    </location>
</feature>
<dbReference type="Proteomes" id="UP000678499">
    <property type="component" value="Unassembled WGS sequence"/>
</dbReference>
<dbReference type="SUPFAM" id="SSF53822">
    <property type="entry name" value="Periplasmic binding protein-like I"/>
    <property type="match status" value="1"/>
</dbReference>
<sequence>FKRKAEELGKLTEENNVKVYIPFAKRGYEKRNRNICSTYGSTRAEILAFSSKMVQSNVTVLLPIVDDFDRRELTILQFDLEKLLKKSAPRTKILPSLMYSNESETAAKLAETVKQYPDVSVIFWGDGDSAAGLLEEMIHYKQVKDRLWLFPEAHFWIDQLQANEIAWDIAREIGVYSVAFLGFNETGLFRHKLMQHLNKKLGKGASFHETAAFDAALAIANADKPSNKRGITGIIKFDAFGNRDETSGDHVRMMLIPDMNRHNEGIEDFIDVLHDSPWLADGVVSVEIGVNATNNSGEERFVVTPVQHATSGNFLRREYLRGFMNKSVDLGCTESRVKIKATDSLTHMPITRDLSPGSFPGVMIIPGDHGFSVQLQCLKGRDSSEENVAFGAHFVCPAKDPSHDLPCVHSVTKSGNRISSGSQVEGNHFLSGHVEYEEVPREHMQRYFEAFGFLGPERGFQVSNPQPSGTFSRTKRDLETIETLQQQLLRGKPGDYSIKATSYDDAISTRSSSGAAENAGAKSTRMIRDLGKYYSYNTVFGDLSSWYPAVLAELAQAYNLSQEETREVLTMSKSSYLPTVLRRDSRGHGRFSWFIDSQFGAKLKTRDANAMLGYHALATPIVWGMKQSLTFSTIVDRVAKPWIHQMAFEEGLLESGSHFGEIFMNYGVPLCSWVGTHNPTGLVYPAPLFPLRLVKGGRYPEDNAHSCVRSSKGDDKRVYIYGGHLFVDGDAACVQITRRGKNGRTAAVDSPVPAKSTKYPYPPYAKWLGSSVTAQAACMGASLACIFCTLIMEASGVASFACSGAYSQFGAKLKTRDANAMLGYHALATPIVWGMKQSLTFSTIVDRVAKPWIHQVAFEEGLLESGSHFGEVFMNYGARMQPTHFACWHCRTHNPTGLVYPAPLFPLRLVKGGRYPEDNAHSCVRSSKDVLLRSAAMIEDLGEITSLNECRFWNRFWLWDRVQVCACTGAFCNTGNLYRYEVITNAVNNAPLGVRPVPENEYPVFEKPERGDISTQLACWTCSSVKQDLLPKDGLPEITTKLDGFSECKPYLQGVFDQATSEFGEITRFDPEDNAHCLVIESVDVYRYEVITNAVNNAPLGVRPVPENEYPVFDKPERGDISTQLACWTCSSVKQDLLPKDGLPEITTKLDGFSECKPYLQGVFDQATSEFGEITRFDPEDNAHCLVIESVDGIALVRGSTSSPSFAKLQMGVSPFYGVKICICDYSYCNALCDSNDGVSLHRLQQRNPLLIAIVLVNSLLIVRVFFRYAKIVGGSAIEKLFGTLET</sequence>
<dbReference type="EMBL" id="CAJPEX010002641">
    <property type="protein sequence ID" value="CAG0921278.1"/>
    <property type="molecule type" value="Genomic_DNA"/>
</dbReference>